<gene>
    <name evidence="1" type="ORF">PS273GM_09915</name>
</gene>
<reference evidence="1 2" key="1">
    <citation type="submission" date="2016-05" db="EMBL/GenBank/DDBJ databases">
        <title>Genome sequence of Pseudomonas stutzeri 273 and identification of the exopolysaccharide biosynthesis locus.</title>
        <authorList>
            <person name="Wu S."/>
            <person name="Sun C."/>
        </authorList>
    </citation>
    <scope>NUCLEOTIDE SEQUENCE [LARGE SCALE GENOMIC DNA]</scope>
    <source>
        <strain evidence="1 2">273</strain>
    </source>
</reference>
<name>A0A172WPL5_STUST</name>
<organism evidence="1 2">
    <name type="scientific">Stutzerimonas stutzeri</name>
    <name type="common">Pseudomonas stutzeri</name>
    <dbReference type="NCBI Taxonomy" id="316"/>
    <lineage>
        <taxon>Bacteria</taxon>
        <taxon>Pseudomonadati</taxon>
        <taxon>Pseudomonadota</taxon>
        <taxon>Gammaproteobacteria</taxon>
        <taxon>Pseudomonadales</taxon>
        <taxon>Pseudomonadaceae</taxon>
        <taxon>Stutzerimonas</taxon>
    </lineage>
</organism>
<evidence type="ECO:0000313" key="1">
    <source>
        <dbReference type="EMBL" id="ANF25441.1"/>
    </source>
</evidence>
<dbReference type="EMBL" id="CP015641">
    <property type="protein sequence ID" value="ANF25441.1"/>
    <property type="molecule type" value="Genomic_DNA"/>
</dbReference>
<evidence type="ECO:0000313" key="2">
    <source>
        <dbReference type="Proteomes" id="UP000077787"/>
    </source>
</evidence>
<sequence>MLLFLDFDGVLHPDAVFRRSDGRIELRADGELFMWAPILVEALSGLASVRIVLSTSWVRHLGFQRARKALPAELQMLVIGATWHSAMRRTDQGTIAWDEQTRYQQIATYLTQLSSAPTDWLAIDDDNRGWPDVKREHLLLTDSAHGLSSLNVTDLCAKLTT</sequence>
<dbReference type="AlphaFoldDB" id="A0A172WPL5"/>
<proteinExistence type="predicted"/>
<protein>
    <submittedName>
        <fullName evidence="1">Uncharacterized protein</fullName>
    </submittedName>
</protein>
<accession>A0A172WPL5</accession>
<dbReference type="Proteomes" id="UP000077787">
    <property type="component" value="Chromosome"/>
</dbReference>
<dbReference type="Pfam" id="PF18143">
    <property type="entry name" value="HAD_SAK_2"/>
    <property type="match status" value="1"/>
</dbReference>